<keyword evidence="2" id="KW-1185">Reference proteome</keyword>
<accession>R0JNR8</accession>
<proteinExistence type="predicted"/>
<dbReference type="Proteomes" id="UP000296049">
    <property type="component" value="Unassembled WGS sequence"/>
</dbReference>
<gene>
    <name evidence="1" type="ORF">Anapl_11539</name>
</gene>
<evidence type="ECO:0000313" key="1">
    <source>
        <dbReference type="EMBL" id="EOA98965.1"/>
    </source>
</evidence>
<protein>
    <submittedName>
        <fullName evidence="1">Uncharacterized protein</fullName>
    </submittedName>
</protein>
<dbReference type="AlphaFoldDB" id="R0JNR8"/>
<dbReference type="EMBL" id="KB743400">
    <property type="protein sequence ID" value="EOA98965.1"/>
    <property type="molecule type" value="Genomic_DNA"/>
</dbReference>
<evidence type="ECO:0000313" key="2">
    <source>
        <dbReference type="Proteomes" id="UP000296049"/>
    </source>
</evidence>
<sequence>MKIQEKVPPCPQQLIPFSRKSRGLCLVPIEPAGQPAPDEGGKPIRHALLKADFTLHKPQFLVKHLMFKVTSEERESADLKSEQAGCREQSGIQGLPGKVWHLPLTWAGENQALAKYSKAPKRFLHCQGGQRVGAENIAPRWVTRRGIVVAVCSTLACICGSAVVSFSPLTNAAIPAKCGGDCSHGPDVLPLKLRPLYDWGTGGSFSCSHSSFTASCTGSDAARHSGKIWAKNVGRKHLEEEAEAEAVQRKRMKRLSSRPLEEKIRCAFRSSYDKNNVQKPQGCN</sequence>
<organism evidence="1 2">
    <name type="scientific">Anas platyrhynchos</name>
    <name type="common">Mallard</name>
    <name type="synonym">Anas boschas</name>
    <dbReference type="NCBI Taxonomy" id="8839"/>
    <lineage>
        <taxon>Eukaryota</taxon>
        <taxon>Metazoa</taxon>
        <taxon>Chordata</taxon>
        <taxon>Craniata</taxon>
        <taxon>Vertebrata</taxon>
        <taxon>Euteleostomi</taxon>
        <taxon>Archelosauria</taxon>
        <taxon>Archosauria</taxon>
        <taxon>Dinosauria</taxon>
        <taxon>Saurischia</taxon>
        <taxon>Theropoda</taxon>
        <taxon>Coelurosauria</taxon>
        <taxon>Aves</taxon>
        <taxon>Neognathae</taxon>
        <taxon>Galloanserae</taxon>
        <taxon>Anseriformes</taxon>
        <taxon>Anatidae</taxon>
        <taxon>Anatinae</taxon>
        <taxon>Anas</taxon>
    </lineage>
</organism>
<reference evidence="2" key="1">
    <citation type="journal article" date="2013" name="Nat. Genet.">
        <title>The duck genome and transcriptome provide insight into an avian influenza virus reservoir species.</title>
        <authorList>
            <person name="Huang Y."/>
            <person name="Li Y."/>
            <person name="Burt D.W."/>
            <person name="Chen H."/>
            <person name="Zhang Y."/>
            <person name="Qian W."/>
            <person name="Kim H."/>
            <person name="Gan S."/>
            <person name="Zhao Y."/>
            <person name="Li J."/>
            <person name="Yi K."/>
            <person name="Feng H."/>
            <person name="Zhu P."/>
            <person name="Li B."/>
            <person name="Liu Q."/>
            <person name="Fairley S."/>
            <person name="Magor K.E."/>
            <person name="Du Z."/>
            <person name="Hu X."/>
            <person name="Goodman L."/>
            <person name="Tafer H."/>
            <person name="Vignal A."/>
            <person name="Lee T."/>
            <person name="Kim K.W."/>
            <person name="Sheng Z."/>
            <person name="An Y."/>
            <person name="Searle S."/>
            <person name="Herrero J."/>
            <person name="Groenen M.A."/>
            <person name="Crooijmans R.P."/>
            <person name="Faraut T."/>
            <person name="Cai Q."/>
            <person name="Webster R.G."/>
            <person name="Aldridge J.R."/>
            <person name="Warren W.C."/>
            <person name="Bartschat S."/>
            <person name="Kehr S."/>
            <person name="Marz M."/>
            <person name="Stadler P.F."/>
            <person name="Smith J."/>
            <person name="Kraus R.H."/>
            <person name="Zhao Y."/>
            <person name="Ren L."/>
            <person name="Fei J."/>
            <person name="Morisson M."/>
            <person name="Kaiser P."/>
            <person name="Griffin D.K."/>
            <person name="Rao M."/>
            <person name="Pitel F."/>
            <person name="Wang J."/>
            <person name="Li N."/>
        </authorList>
    </citation>
    <scope>NUCLEOTIDE SEQUENCE [LARGE SCALE GENOMIC DNA]</scope>
</reference>
<name>R0JNR8_ANAPL</name>